<dbReference type="Gene3D" id="3.30.540.10">
    <property type="entry name" value="Fructose-1,6-Bisphosphatase, subunit A, domain 1"/>
    <property type="match status" value="1"/>
</dbReference>
<reference evidence="4 5" key="1">
    <citation type="submission" date="2013-07" db="EMBL/GenBank/DDBJ databases">
        <authorList>
            <person name="Stoco P.H."/>
            <person name="Wagner G."/>
            <person name="Gerber A."/>
            <person name="Zaha A."/>
            <person name="Thompson C."/>
            <person name="Bartholomeu D.C."/>
            <person name="Luckemeyer D.D."/>
            <person name="Bahia D."/>
            <person name="Loreto E."/>
            <person name="Prestes E.B."/>
            <person name="Lima F.M."/>
            <person name="Rodrigues-Luiz G."/>
            <person name="Vallejo G.A."/>
            <person name="Filho J.F."/>
            <person name="Monteiro K.M."/>
            <person name="Tyler K.M."/>
            <person name="de Almeida L.G."/>
            <person name="Ortiz M.F."/>
            <person name="Siervo M.A."/>
            <person name="de Moraes M.H."/>
            <person name="Cunha O.L."/>
            <person name="Mendonca-Neto R."/>
            <person name="Silva R."/>
            <person name="Teixeira S.M."/>
            <person name="Murta S.M."/>
            <person name="Sincero T.C."/>
            <person name="Mendes T.A."/>
            <person name="Urmenyi T.P."/>
            <person name="Silva V.G."/>
            <person name="da Rocha W.D."/>
            <person name="Andersson B."/>
            <person name="Romanha A.J."/>
            <person name="Steindel M."/>
            <person name="de Vasconcelos A.T."/>
            <person name="Grisard E.C."/>
        </authorList>
    </citation>
    <scope>NUCLEOTIDE SEQUENCE [LARGE SCALE GENOMIC DNA]</scope>
    <source>
        <strain evidence="4 5">SC58</strain>
    </source>
</reference>
<evidence type="ECO:0000313" key="5">
    <source>
        <dbReference type="Proteomes" id="UP000031737"/>
    </source>
</evidence>
<comment type="similarity">
    <text evidence="1">Belongs to the inositol monophosphatase superfamily.</text>
</comment>
<feature type="binding site" evidence="3">
    <location>
        <position position="171"/>
    </location>
    <ligand>
        <name>Mg(2+)</name>
        <dbReference type="ChEBI" id="CHEBI:18420"/>
        <label>1</label>
        <note>catalytic</note>
    </ligand>
</feature>
<dbReference type="OrthoDB" id="411145at2759"/>
<dbReference type="InterPro" id="IPR050725">
    <property type="entry name" value="CysQ/Inositol_MonoPase"/>
</dbReference>
<keyword evidence="5" id="KW-1185">Reference proteome</keyword>
<evidence type="ECO:0000256" key="1">
    <source>
        <dbReference type="ARBA" id="ARBA00009759"/>
    </source>
</evidence>
<accession>A0A061JA83</accession>
<feature type="binding site" evidence="3">
    <location>
        <position position="111"/>
    </location>
    <ligand>
        <name>Mg(2+)</name>
        <dbReference type="ChEBI" id="CHEBI:18420"/>
        <label>1</label>
        <note>catalytic</note>
    </ligand>
</feature>
<keyword evidence="3" id="KW-0479">Metal-binding</keyword>
<dbReference type="VEuPathDB" id="TriTrypDB:TRSC58_00994"/>
<comment type="cofactor">
    <cofactor evidence="3">
        <name>Mg(2+)</name>
        <dbReference type="ChEBI" id="CHEBI:18420"/>
    </cofactor>
</comment>
<dbReference type="PANTHER" id="PTHR43028:SF5">
    <property type="entry name" value="3'(2'),5'-BISPHOSPHATE NUCLEOTIDASE 1"/>
    <property type="match status" value="1"/>
</dbReference>
<feature type="binding site" evidence="3">
    <location>
        <position position="174"/>
    </location>
    <ligand>
        <name>Mg(2+)</name>
        <dbReference type="ChEBI" id="CHEBI:18420"/>
        <label>1</label>
        <note>catalytic</note>
    </ligand>
</feature>
<evidence type="ECO:0000313" key="4">
    <source>
        <dbReference type="EMBL" id="ESL11260.1"/>
    </source>
</evidence>
<dbReference type="GO" id="GO:0008441">
    <property type="term" value="F:3'(2'),5'-bisphosphate nucleotidase activity"/>
    <property type="evidence" value="ECO:0007669"/>
    <property type="project" value="UniProtKB-EC"/>
</dbReference>
<dbReference type="Gene3D" id="3.40.190.80">
    <property type="match status" value="1"/>
</dbReference>
<dbReference type="GO" id="GO:0046872">
    <property type="term" value="F:metal ion binding"/>
    <property type="evidence" value="ECO:0007669"/>
    <property type="project" value="UniProtKB-KW"/>
</dbReference>
<evidence type="ECO:0000256" key="2">
    <source>
        <dbReference type="ARBA" id="ARBA00012633"/>
    </source>
</evidence>
<proteinExistence type="inferred from homology"/>
<dbReference type="AlphaFoldDB" id="A0A061JA83"/>
<dbReference type="PANTHER" id="PTHR43028">
    <property type="entry name" value="3'(2'),5'-BISPHOSPHATE NUCLEOTIDASE 1"/>
    <property type="match status" value="1"/>
</dbReference>
<organism evidence="4 5">
    <name type="scientific">Trypanosoma rangeli SC58</name>
    <dbReference type="NCBI Taxonomy" id="429131"/>
    <lineage>
        <taxon>Eukaryota</taxon>
        <taxon>Discoba</taxon>
        <taxon>Euglenozoa</taxon>
        <taxon>Kinetoplastea</taxon>
        <taxon>Metakinetoplastina</taxon>
        <taxon>Trypanosomatida</taxon>
        <taxon>Trypanosomatidae</taxon>
        <taxon>Trypanosoma</taxon>
        <taxon>Herpetosoma</taxon>
    </lineage>
</organism>
<dbReference type="InterPro" id="IPR000760">
    <property type="entry name" value="Inositol_monophosphatase-like"/>
</dbReference>
<keyword evidence="3" id="KW-0460">Magnesium</keyword>
<dbReference type="EC" id="3.1.3.7" evidence="2"/>
<gene>
    <name evidence="4" type="ORF">TRSC58_00994</name>
</gene>
<feature type="binding site" evidence="3">
    <location>
        <position position="325"/>
    </location>
    <ligand>
        <name>Mg(2+)</name>
        <dbReference type="ChEBI" id="CHEBI:18420"/>
        <label>1</label>
        <note>catalytic</note>
    </ligand>
</feature>
<name>A0A061JA83_TRYRA</name>
<dbReference type="EMBL" id="AUPL01000994">
    <property type="protein sequence ID" value="ESL11260.1"/>
    <property type="molecule type" value="Genomic_DNA"/>
</dbReference>
<comment type="caution">
    <text evidence="4">The sequence shown here is derived from an EMBL/GenBank/DDBJ whole genome shotgun (WGS) entry which is preliminary data.</text>
</comment>
<protein>
    <recommendedName>
        <fullName evidence="2">3'(2'),5'-bisphosphate nucleotidase</fullName>
        <ecNumber evidence="2">3.1.3.7</ecNumber>
    </recommendedName>
</protein>
<feature type="binding site" evidence="3">
    <location>
        <position position="173"/>
    </location>
    <ligand>
        <name>Mg(2+)</name>
        <dbReference type="ChEBI" id="CHEBI:18420"/>
        <label>1</label>
        <note>catalytic</note>
    </ligand>
</feature>
<evidence type="ECO:0000256" key="3">
    <source>
        <dbReference type="PIRSR" id="PIRSR600760-2"/>
    </source>
</evidence>
<dbReference type="Proteomes" id="UP000031737">
    <property type="component" value="Unassembled WGS sequence"/>
</dbReference>
<dbReference type="Pfam" id="PF00459">
    <property type="entry name" value="Inositol_P"/>
    <property type="match status" value="1"/>
</dbReference>
<dbReference type="SUPFAM" id="SSF56655">
    <property type="entry name" value="Carbohydrate phosphatase"/>
    <property type="match status" value="1"/>
</dbReference>
<sequence length="386" mass="42206">MVYVDLAHLLTVCVRGALAAQRYIALELLKVQNLDAQLPAVAIMDQDSETKKALMASLHHAMTVKVKEHFHHKNGDAATDLVTTADLVTQAVIEQVLGDAFPEMPFTIVGEEESASRTVKFMAAYCVEKYYKGLTSIPYQNEFEAHARRTRNQVTAASWRELRERIGVFIDPIDGTNCFVEGLWDVPLTLVGLTLDGTPVAGVVNRVFRFSVDQMTSTGRSTSLSYVWNLVPGSPFIVHEGQRVAPDVAAKPAAAGSVLRVANSSTTDSNYFACVVAKLAPIEQRGARGAGNKLMFLVSSMLAGPSTTQCCDVFISPEDTIKKWDTCAPHAFVLALGGELYTLRGELVRYPLRGGERIRLLAGVVGVSRCSKFEVVRRLRWLSASL</sequence>